<evidence type="ECO:0000313" key="1">
    <source>
        <dbReference type="EMBL" id="KAK2944361.1"/>
    </source>
</evidence>
<protein>
    <recommendedName>
        <fullName evidence="3">SPRY domain-containing protein</fullName>
    </recommendedName>
</protein>
<comment type="caution">
    <text evidence="1">The sequence shown here is derived from an EMBL/GenBank/DDBJ whole genome shotgun (WGS) entry which is preliminary data.</text>
</comment>
<accession>A0ABQ9WXW7</accession>
<sequence length="185" mass="20275">MKTEVARKEQIVTSDVIVAFSPHHIGLNGSIIRRINSSGAVGCFTKPVSKGIHRLSIRNAGTDGIMFGVLDAAEYPKHLTTTVHTSPKAAMMYNATGLLYSADRGIVLNTKPRDGQEWSAEADLAKRTLHFFVNGVLQPHYFINVPVPLVFAIDTFFKDVPIEITFWGELKKSNVTNQGTGHNLG</sequence>
<dbReference type="Proteomes" id="UP001281761">
    <property type="component" value="Unassembled WGS sequence"/>
</dbReference>
<reference evidence="1 2" key="1">
    <citation type="journal article" date="2022" name="bioRxiv">
        <title>Genomics of Preaxostyla Flagellates Illuminates Evolutionary Transitions and the Path Towards Mitochondrial Loss.</title>
        <authorList>
            <person name="Novak L.V.F."/>
            <person name="Treitli S.C."/>
            <person name="Pyrih J."/>
            <person name="Halakuc P."/>
            <person name="Pipaliya S.V."/>
            <person name="Vacek V."/>
            <person name="Brzon O."/>
            <person name="Soukal P."/>
            <person name="Eme L."/>
            <person name="Dacks J.B."/>
            <person name="Karnkowska A."/>
            <person name="Elias M."/>
            <person name="Hampl V."/>
        </authorList>
    </citation>
    <scope>NUCLEOTIDE SEQUENCE [LARGE SCALE GENOMIC DNA]</scope>
    <source>
        <strain evidence="1">NAU3</strain>
        <tissue evidence="1">Gut</tissue>
    </source>
</reference>
<gene>
    <name evidence="1" type="ORF">BLNAU_20706</name>
</gene>
<dbReference type="EMBL" id="JARBJD010000302">
    <property type="protein sequence ID" value="KAK2944361.1"/>
    <property type="molecule type" value="Genomic_DNA"/>
</dbReference>
<keyword evidence="2" id="KW-1185">Reference proteome</keyword>
<organism evidence="1 2">
    <name type="scientific">Blattamonas nauphoetae</name>
    <dbReference type="NCBI Taxonomy" id="2049346"/>
    <lineage>
        <taxon>Eukaryota</taxon>
        <taxon>Metamonada</taxon>
        <taxon>Preaxostyla</taxon>
        <taxon>Oxymonadida</taxon>
        <taxon>Blattamonas</taxon>
    </lineage>
</organism>
<proteinExistence type="predicted"/>
<evidence type="ECO:0000313" key="2">
    <source>
        <dbReference type="Proteomes" id="UP001281761"/>
    </source>
</evidence>
<evidence type="ECO:0008006" key="3">
    <source>
        <dbReference type="Google" id="ProtNLM"/>
    </source>
</evidence>
<name>A0ABQ9WXW7_9EUKA</name>